<dbReference type="RefSeq" id="WP_307192059.1">
    <property type="nucleotide sequence ID" value="NZ_JAUSUN010000015.1"/>
</dbReference>
<sequence length="137" mass="15307">MGGSANLDSFVESLLESGIQAGFTKEEARRLVYQYGSNTPTVFQLASAHNDEANKYGLPLELFAKLIYGIQYEAVATPIDFFNRRTGAILFDIDSVRQYKENVLTYMSNQFSWEENQTEAYALQLDAALAEAVTSVK</sequence>
<evidence type="ECO:0000313" key="2">
    <source>
        <dbReference type="EMBL" id="MDQ0414346.1"/>
    </source>
</evidence>
<gene>
    <name evidence="2" type="ORF">J2S25_002555</name>
</gene>
<proteinExistence type="predicted"/>
<dbReference type="GO" id="GO:0004368">
    <property type="term" value="F:glycerol-3-phosphate dehydrogenase (quinone) activity"/>
    <property type="evidence" value="ECO:0007669"/>
    <property type="project" value="UniProtKB-EC"/>
</dbReference>
<dbReference type="InterPro" id="IPR031656">
    <property type="entry name" value="DAO_C"/>
</dbReference>
<organism evidence="2 3">
    <name type="scientific">Mesobacillus stamsii</name>
    <dbReference type="NCBI Taxonomy" id="225347"/>
    <lineage>
        <taxon>Bacteria</taxon>
        <taxon>Bacillati</taxon>
        <taxon>Bacillota</taxon>
        <taxon>Bacilli</taxon>
        <taxon>Bacillales</taxon>
        <taxon>Bacillaceae</taxon>
        <taxon>Mesobacillus</taxon>
    </lineage>
</organism>
<dbReference type="EC" id="1.1.5.3" evidence="2"/>
<protein>
    <submittedName>
        <fullName evidence="2">Glycerol-3-phosphate dehydrogenase</fullName>
        <ecNumber evidence="2">1.1.5.3</ecNumber>
    </submittedName>
</protein>
<dbReference type="InterPro" id="IPR038299">
    <property type="entry name" value="DAO_C_sf"/>
</dbReference>
<accession>A0ABU0FWN3</accession>
<dbReference type="Gene3D" id="1.10.8.870">
    <property type="entry name" value="Alpha-glycerophosphate oxidase, cap domain"/>
    <property type="match status" value="1"/>
</dbReference>
<dbReference type="EMBL" id="JAUSUN010000015">
    <property type="protein sequence ID" value="MDQ0414346.1"/>
    <property type="molecule type" value="Genomic_DNA"/>
</dbReference>
<feature type="domain" description="Alpha-glycerophosphate oxidase C-terminal" evidence="1">
    <location>
        <begin position="20"/>
        <end position="117"/>
    </location>
</feature>
<keyword evidence="3" id="KW-1185">Reference proteome</keyword>
<name>A0ABU0FWN3_9BACI</name>
<dbReference type="Proteomes" id="UP001242313">
    <property type="component" value="Unassembled WGS sequence"/>
</dbReference>
<keyword evidence="2" id="KW-0560">Oxidoreductase</keyword>
<evidence type="ECO:0000259" key="1">
    <source>
        <dbReference type="Pfam" id="PF16901"/>
    </source>
</evidence>
<reference evidence="2 3" key="1">
    <citation type="submission" date="2023-07" db="EMBL/GenBank/DDBJ databases">
        <title>Genomic Encyclopedia of Type Strains, Phase IV (KMG-IV): sequencing the most valuable type-strain genomes for metagenomic binning, comparative biology and taxonomic classification.</title>
        <authorList>
            <person name="Goeker M."/>
        </authorList>
    </citation>
    <scope>NUCLEOTIDE SEQUENCE [LARGE SCALE GENOMIC DNA]</scope>
    <source>
        <strain evidence="2 3">DSM 19598</strain>
    </source>
</reference>
<comment type="caution">
    <text evidence="2">The sequence shown here is derived from an EMBL/GenBank/DDBJ whole genome shotgun (WGS) entry which is preliminary data.</text>
</comment>
<evidence type="ECO:0000313" key="3">
    <source>
        <dbReference type="Proteomes" id="UP001242313"/>
    </source>
</evidence>
<dbReference type="Pfam" id="PF16901">
    <property type="entry name" value="DAO_C"/>
    <property type="match status" value="1"/>
</dbReference>